<dbReference type="InterPro" id="IPR050194">
    <property type="entry name" value="Glycosyltransferase_grp1"/>
</dbReference>
<dbReference type="Proteomes" id="UP000607281">
    <property type="component" value="Unassembled WGS sequence"/>
</dbReference>
<dbReference type="SUPFAM" id="SSF53756">
    <property type="entry name" value="UDP-Glycosyltransferase/glycogen phosphorylase"/>
    <property type="match status" value="1"/>
</dbReference>
<dbReference type="PANTHER" id="PTHR45947">
    <property type="entry name" value="SULFOQUINOVOSYL TRANSFERASE SQD2"/>
    <property type="match status" value="1"/>
</dbReference>
<evidence type="ECO:0000259" key="1">
    <source>
        <dbReference type="Pfam" id="PF00534"/>
    </source>
</evidence>
<organism evidence="3 4">
    <name type="scientific">Anabaena subtropica FACHB-260</name>
    <dbReference type="NCBI Taxonomy" id="2692884"/>
    <lineage>
        <taxon>Bacteria</taxon>
        <taxon>Bacillati</taxon>
        <taxon>Cyanobacteriota</taxon>
        <taxon>Cyanophyceae</taxon>
        <taxon>Nostocales</taxon>
        <taxon>Nostocaceae</taxon>
        <taxon>Anabaena</taxon>
    </lineage>
</organism>
<dbReference type="InterPro" id="IPR001296">
    <property type="entry name" value="Glyco_trans_1"/>
</dbReference>
<evidence type="ECO:0000313" key="4">
    <source>
        <dbReference type="Proteomes" id="UP000607281"/>
    </source>
</evidence>
<name>A0ABR8CR32_9NOST</name>
<proteinExistence type="predicted"/>
<dbReference type="EMBL" id="JACJRF010000016">
    <property type="protein sequence ID" value="MBD2344838.1"/>
    <property type="molecule type" value="Genomic_DNA"/>
</dbReference>
<dbReference type="Gene3D" id="3.40.50.2000">
    <property type="entry name" value="Glycogen Phosphorylase B"/>
    <property type="match status" value="2"/>
</dbReference>
<dbReference type="Pfam" id="PF00534">
    <property type="entry name" value="Glycos_transf_1"/>
    <property type="match status" value="1"/>
</dbReference>
<sequence>MPLKYALVHEWLTPKATGGSELVVREILNHIDADLYALIDFESKNPESYLYQRQIGKTFLQNFPFARNGIQKYLPLLPLAIEQLDLRQYDVILSSSHAVAKGVLTTADQLHICYCHSPMRYAWDLTFDYLRYSQLESGVAGWVTRYLLHRLRQWDVLSANRVDYFIANSHYTARRIWRCYRREATVIYPPVNVEAFPFLPHKEDFYLTVCRLVSYKQVSLIVKAFNQLQRPLVIIGTGSEMKEIRQLANSNIQILGWQPDDVVKKYMARAKAFVYAAFEDFGIALVEAQACGTPVIAYGMGGATETVRDVRSYKDTGTGIFFKMQTEAALVEAVEKFEMYQDDLNPEYMRSHAAEFSPQNFAKHYLGFLDQCQKQKPNLAS</sequence>
<gene>
    <name evidence="3" type="ORF">H6G18_11855</name>
</gene>
<protein>
    <submittedName>
        <fullName evidence="3">Glycosyltransferase</fullName>
    </submittedName>
</protein>
<dbReference type="PANTHER" id="PTHR45947:SF3">
    <property type="entry name" value="SULFOQUINOVOSYL TRANSFERASE SQD2"/>
    <property type="match status" value="1"/>
</dbReference>
<evidence type="ECO:0000259" key="2">
    <source>
        <dbReference type="Pfam" id="PF13439"/>
    </source>
</evidence>
<feature type="domain" description="Glycosyltransferase subfamily 4-like N-terminal" evidence="2">
    <location>
        <begin position="18"/>
        <end position="194"/>
    </location>
</feature>
<evidence type="ECO:0000313" key="3">
    <source>
        <dbReference type="EMBL" id="MBD2344838.1"/>
    </source>
</evidence>
<reference evidence="3 4" key="1">
    <citation type="journal article" date="2020" name="ISME J.">
        <title>Comparative genomics reveals insights into cyanobacterial evolution and habitat adaptation.</title>
        <authorList>
            <person name="Chen M.Y."/>
            <person name="Teng W.K."/>
            <person name="Zhao L."/>
            <person name="Hu C.X."/>
            <person name="Zhou Y.K."/>
            <person name="Han B.P."/>
            <person name="Song L.R."/>
            <person name="Shu W.S."/>
        </authorList>
    </citation>
    <scope>NUCLEOTIDE SEQUENCE [LARGE SCALE GENOMIC DNA]</scope>
    <source>
        <strain evidence="3 4">FACHB-260</strain>
    </source>
</reference>
<dbReference type="Pfam" id="PF13439">
    <property type="entry name" value="Glyco_transf_4"/>
    <property type="match status" value="1"/>
</dbReference>
<keyword evidence="4" id="KW-1185">Reference proteome</keyword>
<feature type="domain" description="Glycosyl transferase family 1" evidence="1">
    <location>
        <begin position="199"/>
        <end position="338"/>
    </location>
</feature>
<dbReference type="RefSeq" id="WP_190407290.1">
    <property type="nucleotide sequence ID" value="NZ_JACJRF010000016.1"/>
</dbReference>
<comment type="caution">
    <text evidence="3">The sequence shown here is derived from an EMBL/GenBank/DDBJ whole genome shotgun (WGS) entry which is preliminary data.</text>
</comment>
<dbReference type="InterPro" id="IPR028098">
    <property type="entry name" value="Glyco_trans_4-like_N"/>
</dbReference>
<accession>A0ABR8CR32</accession>